<dbReference type="Gene3D" id="3.50.50.60">
    <property type="entry name" value="FAD/NAD(P)-binding domain"/>
    <property type="match status" value="2"/>
</dbReference>
<dbReference type="SUPFAM" id="SSF51905">
    <property type="entry name" value="FAD/NAD(P)-binding domain"/>
    <property type="match status" value="2"/>
</dbReference>
<dbReference type="PANTHER" id="PTHR42877:SF4">
    <property type="entry name" value="FAD_NAD(P)-BINDING DOMAIN-CONTAINING PROTEIN-RELATED"/>
    <property type="match status" value="1"/>
</dbReference>
<comment type="similarity">
    <text evidence="1">Belongs to the FAD-binding monooxygenase family.</text>
</comment>
<feature type="region of interest" description="Disordered" evidence="5">
    <location>
        <begin position="473"/>
        <end position="506"/>
    </location>
</feature>
<name>A0A7K1V5H9_9NOCA</name>
<comment type="caution">
    <text evidence="6">The sequence shown here is derived from an EMBL/GenBank/DDBJ whole genome shotgun (WGS) entry which is preliminary data.</text>
</comment>
<feature type="compositionally biased region" description="Basic and acidic residues" evidence="5">
    <location>
        <begin position="479"/>
        <end position="489"/>
    </location>
</feature>
<organism evidence="6 7">
    <name type="scientific">Nocardia terrae</name>
    <dbReference type="NCBI Taxonomy" id="2675851"/>
    <lineage>
        <taxon>Bacteria</taxon>
        <taxon>Bacillati</taxon>
        <taxon>Actinomycetota</taxon>
        <taxon>Actinomycetes</taxon>
        <taxon>Mycobacteriales</taxon>
        <taxon>Nocardiaceae</taxon>
        <taxon>Nocardia</taxon>
    </lineage>
</organism>
<keyword evidence="2" id="KW-0285">Flavoprotein</keyword>
<accession>A0A7K1V5H9</accession>
<evidence type="ECO:0000256" key="4">
    <source>
        <dbReference type="ARBA" id="ARBA00023002"/>
    </source>
</evidence>
<sequence>MNTPRIAIVGAGISGICLGVALRQAGFTDFVLFEKAHDYGGTWRDNSYPGLVCDVPSRYYQFTFARNPAWTRLYSAGPEIKDYLVRVAHEHRLPARTRFGTEVTGAEFEGTGWRVSTSDGKTERFDFLMCATGFLHHPNRPDIAGLDEFGGTLMHSSRWRHDVELTGKRVGVIGTGSTGTQLVSALAGAVPEVVLFQRTPQWILPTVNRAYTPVAKTLYRLAPALGVLPYSGNRAAFAVFSQGLVHPGRVRRLIQWVVERNLRSVKDPELRRKLTPDYQAMCKRLVVSDRFYQAVQRPDVTLETDGIDHVEKRGVVTVSGRLHELDILVLATGFDSQAFMRPMAITGAGGRTLDRAWAQGPRAFEGVMMPDFPNLFMLVGPHSPFANHPLTAVAEAQSARIVGWLRRWRAGEFATVAPTHAATDRYNARMRAAAPSTVWTTGCTSWYLGKDGLPALWPWTPGRYEKLIRSAPDPVDYDLGQRAESRTEPVESPSRPVDSAASPPEP</sequence>
<evidence type="ECO:0000313" key="6">
    <source>
        <dbReference type="EMBL" id="MVU81719.1"/>
    </source>
</evidence>
<reference evidence="6 7" key="1">
    <citation type="submission" date="2019-12" db="EMBL/GenBank/DDBJ databases">
        <title>Nocardia sp. nov. ET3-3 isolated from soil.</title>
        <authorList>
            <person name="Kanchanasin P."/>
            <person name="Tanasupawat S."/>
            <person name="Yuki M."/>
            <person name="Kudo T."/>
        </authorList>
    </citation>
    <scope>NUCLEOTIDE SEQUENCE [LARGE SCALE GENOMIC DNA]</scope>
    <source>
        <strain evidence="6 7">ET3-3</strain>
    </source>
</reference>
<evidence type="ECO:0000256" key="1">
    <source>
        <dbReference type="ARBA" id="ARBA00010139"/>
    </source>
</evidence>
<dbReference type="RefSeq" id="WP_157391343.1">
    <property type="nucleotide sequence ID" value="NZ_WRPP01000007.1"/>
</dbReference>
<dbReference type="GO" id="GO:0050660">
    <property type="term" value="F:flavin adenine dinucleotide binding"/>
    <property type="evidence" value="ECO:0007669"/>
    <property type="project" value="InterPro"/>
</dbReference>
<dbReference type="GO" id="GO:0050661">
    <property type="term" value="F:NADP binding"/>
    <property type="evidence" value="ECO:0007669"/>
    <property type="project" value="InterPro"/>
</dbReference>
<dbReference type="AlphaFoldDB" id="A0A7K1V5H9"/>
<keyword evidence="4" id="KW-0560">Oxidoreductase</keyword>
<dbReference type="Pfam" id="PF00743">
    <property type="entry name" value="FMO-like"/>
    <property type="match status" value="1"/>
</dbReference>
<evidence type="ECO:0000256" key="3">
    <source>
        <dbReference type="ARBA" id="ARBA00022827"/>
    </source>
</evidence>
<evidence type="ECO:0000256" key="2">
    <source>
        <dbReference type="ARBA" id="ARBA00022630"/>
    </source>
</evidence>
<dbReference type="InterPro" id="IPR036188">
    <property type="entry name" value="FAD/NAD-bd_sf"/>
</dbReference>
<keyword evidence="3" id="KW-0274">FAD</keyword>
<keyword evidence="7" id="KW-1185">Reference proteome</keyword>
<dbReference type="Proteomes" id="UP000466794">
    <property type="component" value="Unassembled WGS sequence"/>
</dbReference>
<protein>
    <submittedName>
        <fullName evidence="6">NAD(P)-binding protein</fullName>
    </submittedName>
</protein>
<dbReference type="EMBL" id="WRPP01000007">
    <property type="protein sequence ID" value="MVU81719.1"/>
    <property type="molecule type" value="Genomic_DNA"/>
</dbReference>
<evidence type="ECO:0000313" key="7">
    <source>
        <dbReference type="Proteomes" id="UP000466794"/>
    </source>
</evidence>
<dbReference type="InterPro" id="IPR051209">
    <property type="entry name" value="FAD-bind_Monooxygenase_sf"/>
</dbReference>
<dbReference type="GO" id="GO:0004499">
    <property type="term" value="F:N,N-dimethylaniline monooxygenase activity"/>
    <property type="evidence" value="ECO:0007669"/>
    <property type="project" value="InterPro"/>
</dbReference>
<dbReference type="PANTHER" id="PTHR42877">
    <property type="entry name" value="L-ORNITHINE N(5)-MONOOXYGENASE-RELATED"/>
    <property type="match status" value="1"/>
</dbReference>
<gene>
    <name evidence="6" type="ORF">GPX89_31345</name>
</gene>
<proteinExistence type="inferred from homology"/>
<dbReference type="InterPro" id="IPR020946">
    <property type="entry name" value="Flavin_mOase-like"/>
</dbReference>
<evidence type="ECO:0000256" key="5">
    <source>
        <dbReference type="SAM" id="MobiDB-lite"/>
    </source>
</evidence>